<reference evidence="1 3" key="1">
    <citation type="submission" date="2015-07" db="EMBL/GenBank/DDBJ databases">
        <title>Draft Genome Sequence of Streptomyces antibioticus, IMRU 3720 reveals insights in the evolution of actinomycin biosynthetic gene clusters in Streptomyces.</title>
        <authorList>
            <person name="Crnovcic I."/>
            <person name="Ruckert C."/>
            <person name="Kalinowksi J."/>
            <person name="Keller U."/>
        </authorList>
    </citation>
    <scope>NUCLEOTIDE SEQUENCE [LARGE SCALE GENOMIC DNA]</scope>
    <source>
        <strain evidence="1 3">DSM 41481</strain>
    </source>
</reference>
<evidence type="ECO:0000313" key="4">
    <source>
        <dbReference type="Proteomes" id="UP000502504"/>
    </source>
</evidence>
<dbReference type="Proteomes" id="UP000190306">
    <property type="component" value="Chromosome"/>
</dbReference>
<dbReference type="Proteomes" id="UP000502504">
    <property type="component" value="Chromosome"/>
</dbReference>
<dbReference type="RefSeq" id="WP_078635934.1">
    <property type="nucleotide sequence ID" value="NZ_CM007717.1"/>
</dbReference>
<accession>A0AAE6YCV6</accession>
<proteinExistence type="predicted"/>
<protein>
    <submittedName>
        <fullName evidence="2">Uncharacterized protein</fullName>
    </submittedName>
</protein>
<reference evidence="2 4" key="2">
    <citation type="submission" date="2020-03" db="EMBL/GenBank/DDBJ databases">
        <title>Is there a link between lipid content and antibiotic production in Streptomyces?</title>
        <authorList>
            <person name="David M."/>
            <person name="Lejeune C."/>
            <person name="Abreu S."/>
            <person name="Thibessard A."/>
            <person name="Leblond P."/>
            <person name="Chaminade P."/>
            <person name="Virolle M.-J."/>
        </authorList>
    </citation>
    <scope>NUCLEOTIDE SEQUENCE [LARGE SCALE GENOMIC DNA]</scope>
    <source>
        <strain evidence="2 4">DSM 41481</strain>
    </source>
</reference>
<dbReference type="AlphaFoldDB" id="A0AAE6YCV6"/>
<evidence type="ECO:0000313" key="2">
    <source>
        <dbReference type="EMBL" id="QIT47583.1"/>
    </source>
</evidence>
<dbReference type="EMBL" id="LHQL01000014">
    <property type="protein sequence ID" value="OOQ47266.1"/>
    <property type="molecule type" value="Genomic_DNA"/>
</dbReference>
<evidence type="ECO:0000313" key="1">
    <source>
        <dbReference type="EMBL" id="OOQ47266.1"/>
    </source>
</evidence>
<organism evidence="2 4">
    <name type="scientific">Streptomyces antibioticus</name>
    <dbReference type="NCBI Taxonomy" id="1890"/>
    <lineage>
        <taxon>Bacteria</taxon>
        <taxon>Bacillati</taxon>
        <taxon>Actinomycetota</taxon>
        <taxon>Actinomycetes</taxon>
        <taxon>Kitasatosporales</taxon>
        <taxon>Streptomycetaceae</taxon>
        <taxon>Streptomyces</taxon>
    </lineage>
</organism>
<sequence length="86" mass="9165">MTAVAALVARQRQQADRQAALLAAIQAGPHGRWKSGRAVRVLRDAGHHPVSPGTASRDLQALVVAGHLIRHGTPGCTWYEPKAVTQ</sequence>
<keyword evidence="3" id="KW-1185">Reference proteome</keyword>
<dbReference type="EMBL" id="CP050692">
    <property type="protein sequence ID" value="QIT47583.1"/>
    <property type="molecule type" value="Genomic_DNA"/>
</dbReference>
<gene>
    <name evidence="1" type="ORF">AFM16_31450</name>
    <name evidence="2" type="ORF">HCX60_32000</name>
</gene>
<name>A0AAE6YCV6_STRAT</name>
<evidence type="ECO:0000313" key="3">
    <source>
        <dbReference type="Proteomes" id="UP000190306"/>
    </source>
</evidence>